<dbReference type="InterPro" id="IPR005467">
    <property type="entry name" value="His_kinase_dom"/>
</dbReference>
<evidence type="ECO:0000256" key="3">
    <source>
        <dbReference type="ARBA" id="ARBA00022553"/>
    </source>
</evidence>
<feature type="transmembrane region" description="Helical" evidence="4">
    <location>
        <begin position="151"/>
        <end position="170"/>
    </location>
</feature>
<dbReference type="EMBL" id="MHVR01000011">
    <property type="protein sequence ID" value="OHA96095.1"/>
    <property type="molecule type" value="Genomic_DNA"/>
</dbReference>
<comment type="caution">
    <text evidence="6">The sequence shown here is derived from an EMBL/GenBank/DDBJ whole genome shotgun (WGS) entry which is preliminary data.</text>
</comment>
<dbReference type="InterPro" id="IPR004358">
    <property type="entry name" value="Sig_transdc_His_kin-like_C"/>
</dbReference>
<evidence type="ECO:0000259" key="5">
    <source>
        <dbReference type="PROSITE" id="PS50109"/>
    </source>
</evidence>
<feature type="transmembrane region" description="Helical" evidence="4">
    <location>
        <begin position="15"/>
        <end position="35"/>
    </location>
</feature>
<dbReference type="Proteomes" id="UP000178175">
    <property type="component" value="Unassembled WGS sequence"/>
</dbReference>
<feature type="transmembrane region" description="Helical" evidence="4">
    <location>
        <begin position="47"/>
        <end position="66"/>
    </location>
</feature>
<feature type="domain" description="Histidine kinase" evidence="5">
    <location>
        <begin position="309"/>
        <end position="539"/>
    </location>
</feature>
<evidence type="ECO:0000313" key="6">
    <source>
        <dbReference type="EMBL" id="OHA96095.1"/>
    </source>
</evidence>
<feature type="transmembrane region" description="Helical" evidence="4">
    <location>
        <begin position="72"/>
        <end position="99"/>
    </location>
</feature>
<feature type="transmembrane region" description="Helical" evidence="4">
    <location>
        <begin position="212"/>
        <end position="231"/>
    </location>
</feature>
<evidence type="ECO:0000256" key="4">
    <source>
        <dbReference type="SAM" id="Phobius"/>
    </source>
</evidence>
<evidence type="ECO:0000313" key="7">
    <source>
        <dbReference type="Proteomes" id="UP000178175"/>
    </source>
</evidence>
<dbReference type="GO" id="GO:0000155">
    <property type="term" value="F:phosphorelay sensor kinase activity"/>
    <property type="evidence" value="ECO:0007669"/>
    <property type="project" value="TreeGrafter"/>
</dbReference>
<dbReference type="EC" id="2.7.13.3" evidence="2"/>
<feature type="transmembrane region" description="Helical" evidence="4">
    <location>
        <begin position="182"/>
        <end position="200"/>
    </location>
</feature>
<accession>A0A1G2TFL3</accession>
<dbReference type="PANTHER" id="PTHR43547:SF2">
    <property type="entry name" value="HYBRID SIGNAL TRANSDUCTION HISTIDINE KINASE C"/>
    <property type="match status" value="1"/>
</dbReference>
<keyword evidence="4" id="KW-0812">Transmembrane</keyword>
<dbReference type="PANTHER" id="PTHR43547">
    <property type="entry name" value="TWO-COMPONENT HISTIDINE KINASE"/>
    <property type="match status" value="1"/>
</dbReference>
<dbReference type="InterPro" id="IPR003594">
    <property type="entry name" value="HATPase_dom"/>
</dbReference>
<comment type="catalytic activity">
    <reaction evidence="1">
        <text>ATP + protein L-histidine = ADP + protein N-phospho-L-histidine.</text>
        <dbReference type="EC" id="2.7.13.3"/>
    </reaction>
</comment>
<protein>
    <recommendedName>
        <fullName evidence="2">histidine kinase</fullName>
        <ecNumber evidence="2">2.7.13.3</ecNumber>
    </recommendedName>
</protein>
<feature type="transmembrane region" description="Helical" evidence="4">
    <location>
        <begin position="243"/>
        <end position="260"/>
    </location>
</feature>
<evidence type="ECO:0000256" key="2">
    <source>
        <dbReference type="ARBA" id="ARBA00012438"/>
    </source>
</evidence>
<dbReference type="PROSITE" id="PS50109">
    <property type="entry name" value="HIS_KIN"/>
    <property type="match status" value="1"/>
</dbReference>
<reference evidence="6 7" key="1">
    <citation type="journal article" date="2016" name="Nat. Commun.">
        <title>Thousands of microbial genomes shed light on interconnected biogeochemical processes in an aquifer system.</title>
        <authorList>
            <person name="Anantharaman K."/>
            <person name="Brown C.T."/>
            <person name="Hug L.A."/>
            <person name="Sharon I."/>
            <person name="Castelle C.J."/>
            <person name="Probst A.J."/>
            <person name="Thomas B.C."/>
            <person name="Singh A."/>
            <person name="Wilkins M.J."/>
            <person name="Karaoz U."/>
            <person name="Brodie E.L."/>
            <person name="Williams K.H."/>
            <person name="Hubbard S.S."/>
            <person name="Banfield J.F."/>
        </authorList>
    </citation>
    <scope>NUCLEOTIDE SEQUENCE [LARGE SCALE GENOMIC DNA]</scope>
</reference>
<name>A0A1G2TFL3_9BACT</name>
<keyword evidence="4" id="KW-1133">Transmembrane helix</keyword>
<dbReference type="PRINTS" id="PR00344">
    <property type="entry name" value="BCTRLSENSOR"/>
</dbReference>
<dbReference type="InterPro" id="IPR036890">
    <property type="entry name" value="HATPase_C_sf"/>
</dbReference>
<keyword evidence="4" id="KW-0472">Membrane</keyword>
<organism evidence="6 7">
    <name type="scientific">Candidatus Zambryskibacteria bacterium RIFCSPHIGHO2_02_FULL_43_14</name>
    <dbReference type="NCBI Taxonomy" id="1802748"/>
    <lineage>
        <taxon>Bacteria</taxon>
        <taxon>Candidatus Zambryskiibacteriota</taxon>
    </lineage>
</organism>
<dbReference type="AlphaFoldDB" id="A0A1G2TFL3"/>
<gene>
    <name evidence="6" type="ORF">A3C70_02655</name>
</gene>
<dbReference type="SMART" id="SM00387">
    <property type="entry name" value="HATPase_c"/>
    <property type="match status" value="1"/>
</dbReference>
<proteinExistence type="predicted"/>
<sequence length="550" mass="61628">MDINTCLATTQDYHIVAYYSHLIPVSIAILLGLFVLFKSKFSLLSKLFFLFILGFCLWLIGDVIIWTNNDYYLITALWSPLDYINIFFYLFAVYFFAVLIRGRDIENWQKVLLFAVSLPAWWLTITGQSIVDFYQPACEATNNEFLTNYKFWVEVAVLGYIMLYGLFAFIKSDKAKRKQIALVGVALTLFLAIFASTEYIASVTGVYETNLYSLFVLPVFLAMIIFSITNLKIFAFKTFGTQLLIYVLLIMVGSQFFFLQDATYRALTLVTFGLSLFLGVVLVRNIRKEEQLSLALEVANEGQANLLHIINHQIKGYLAKARNIFSELMSDSDYGPMPEPAKPMLDEGFKSLSEGVDFVEDFLHASNIEKGSYTYNMEPLDFKALVVETVEKQRQAATDKGLTFEFNTQEGDYGTKGDKTQLSQAVRNLIDNSIKYTPKGTINLQLTTNNPPSQSFGGASKKILLKIKDTGVGISDELKPKLFTKGGRDKDSLKVNVNSTGFGLSFVKGVVEAHKGRVWAESSGVNKGSTFYLELPVAAQVSSTNSTAVK</sequence>
<feature type="transmembrane region" description="Helical" evidence="4">
    <location>
        <begin position="111"/>
        <end position="131"/>
    </location>
</feature>
<keyword evidence="3" id="KW-0597">Phosphoprotein</keyword>
<dbReference type="Pfam" id="PF02518">
    <property type="entry name" value="HATPase_c"/>
    <property type="match status" value="1"/>
</dbReference>
<feature type="transmembrane region" description="Helical" evidence="4">
    <location>
        <begin position="266"/>
        <end position="283"/>
    </location>
</feature>
<evidence type="ECO:0000256" key="1">
    <source>
        <dbReference type="ARBA" id="ARBA00000085"/>
    </source>
</evidence>
<dbReference type="Gene3D" id="3.30.565.10">
    <property type="entry name" value="Histidine kinase-like ATPase, C-terminal domain"/>
    <property type="match status" value="1"/>
</dbReference>
<dbReference type="SUPFAM" id="SSF55874">
    <property type="entry name" value="ATPase domain of HSP90 chaperone/DNA topoisomerase II/histidine kinase"/>
    <property type="match status" value="1"/>
</dbReference>